<evidence type="ECO:0000313" key="4">
    <source>
        <dbReference type="EMBL" id="USR90293.1"/>
    </source>
</evidence>
<gene>
    <name evidence="4" type="ORF">NEA10_15785</name>
</gene>
<reference evidence="4" key="1">
    <citation type="submission" date="2022-06" db="EMBL/GenBank/DDBJ databases">
        <title>Genome sequence of Phormidium yuhuli AB48 isolated from an industrial photobioreactor environment.</title>
        <authorList>
            <person name="Qiu Y."/>
            <person name="Noonan A.J.C."/>
            <person name="Dofher K."/>
            <person name="Koch M."/>
            <person name="Kieft B."/>
            <person name="Lin X."/>
            <person name="Ziels R.M."/>
            <person name="Hallam S.J."/>
        </authorList>
    </citation>
    <scope>NUCLEOTIDE SEQUENCE</scope>
    <source>
        <strain evidence="4">AB48</strain>
    </source>
</reference>
<organism evidence="4 5">
    <name type="scientific">Phormidium yuhuli AB48</name>
    <dbReference type="NCBI Taxonomy" id="2940671"/>
    <lineage>
        <taxon>Bacteria</taxon>
        <taxon>Bacillati</taxon>
        <taxon>Cyanobacteriota</taxon>
        <taxon>Cyanophyceae</taxon>
        <taxon>Oscillatoriophycideae</taxon>
        <taxon>Oscillatoriales</taxon>
        <taxon>Oscillatoriaceae</taxon>
        <taxon>Phormidium</taxon>
        <taxon>Phormidium yuhuli</taxon>
    </lineage>
</organism>
<dbReference type="PANTHER" id="PTHR10605:SF56">
    <property type="entry name" value="BIFUNCTIONAL HEPARAN SULFATE N-DEACETYLASE_N-SULFOTRANSFERASE"/>
    <property type="match status" value="1"/>
</dbReference>
<sequence>MNKLEVVIHQFFYRAAFVLIRVLKKMNSNTIVEELPLKLLDSGYHNLAFAGFIAAIKQEPTRDWIGQFKFWQYLEKNYQSSKFIWNDIILETLNDLVYKYPNNSNCVLNLAEAFMRMGQLSSGKIWYEKAVQINLLNQKSDFVSLYCQTSIELEIPRPTFIIVGVMKCGTTALYHYLSQHPCILPTVRKELDFWSWKYARGLDWYLAHFAKLPKSGHYITGEASPTYFQHGQAPKRLFSAYPDMKIIILLRSPVDRSVSHYHHFQRRGLEHRTFLEAFNAHYNEFKNGKYEPEKLNNYVVSSLYAIYLENWLNVFPRQQLYIMFSEELFQNTQKSVNKVCDFLGVSSYTLKEQINPNPGRYPPISPNCRAELGQLFIPYNQRLTELLQQPLSPDQFLI</sequence>
<evidence type="ECO:0000313" key="5">
    <source>
        <dbReference type="Proteomes" id="UP001056708"/>
    </source>
</evidence>
<dbReference type="InterPro" id="IPR000863">
    <property type="entry name" value="Sulfotransferase_dom"/>
</dbReference>
<evidence type="ECO:0000256" key="2">
    <source>
        <dbReference type="ARBA" id="ARBA00023180"/>
    </source>
</evidence>
<name>A0ABY5AMY4_9CYAN</name>
<accession>A0ABY5AMY4</accession>
<proteinExistence type="predicted"/>
<protein>
    <submittedName>
        <fullName evidence="4">Sulfotransferase domain-containing protein</fullName>
    </submittedName>
</protein>
<dbReference type="EMBL" id="CP098611">
    <property type="protein sequence ID" value="USR90293.1"/>
    <property type="molecule type" value="Genomic_DNA"/>
</dbReference>
<dbReference type="InterPro" id="IPR027417">
    <property type="entry name" value="P-loop_NTPase"/>
</dbReference>
<evidence type="ECO:0000259" key="3">
    <source>
        <dbReference type="Pfam" id="PF00685"/>
    </source>
</evidence>
<feature type="domain" description="Sulfotransferase" evidence="3">
    <location>
        <begin position="158"/>
        <end position="347"/>
    </location>
</feature>
<dbReference type="RefSeq" id="WP_252662280.1">
    <property type="nucleotide sequence ID" value="NZ_CP098611.1"/>
</dbReference>
<dbReference type="Pfam" id="PF00685">
    <property type="entry name" value="Sulfotransfer_1"/>
    <property type="match status" value="1"/>
</dbReference>
<keyword evidence="5" id="KW-1185">Reference proteome</keyword>
<dbReference type="Proteomes" id="UP001056708">
    <property type="component" value="Chromosome"/>
</dbReference>
<dbReference type="Gene3D" id="3.40.50.300">
    <property type="entry name" value="P-loop containing nucleotide triphosphate hydrolases"/>
    <property type="match status" value="1"/>
</dbReference>
<keyword evidence="2" id="KW-0325">Glycoprotein</keyword>
<dbReference type="SUPFAM" id="SSF52540">
    <property type="entry name" value="P-loop containing nucleoside triphosphate hydrolases"/>
    <property type="match status" value="1"/>
</dbReference>
<evidence type="ECO:0000256" key="1">
    <source>
        <dbReference type="ARBA" id="ARBA00022679"/>
    </source>
</evidence>
<keyword evidence="1" id="KW-0808">Transferase</keyword>
<dbReference type="PANTHER" id="PTHR10605">
    <property type="entry name" value="HEPARAN SULFATE SULFOTRANSFERASE"/>
    <property type="match status" value="1"/>
</dbReference>
<dbReference type="InterPro" id="IPR037359">
    <property type="entry name" value="NST/OST"/>
</dbReference>